<keyword evidence="1" id="KW-0732">Signal</keyword>
<organism evidence="2 3">
    <name type="scientific">Hymenobacter citatus</name>
    <dbReference type="NCBI Taxonomy" id="2763506"/>
    <lineage>
        <taxon>Bacteria</taxon>
        <taxon>Pseudomonadati</taxon>
        <taxon>Bacteroidota</taxon>
        <taxon>Cytophagia</taxon>
        <taxon>Cytophagales</taxon>
        <taxon>Hymenobacteraceae</taxon>
        <taxon>Hymenobacter</taxon>
    </lineage>
</organism>
<dbReference type="EMBL" id="JACSCY010000001">
    <property type="protein sequence ID" value="MBC6609625.1"/>
    <property type="molecule type" value="Genomic_DNA"/>
</dbReference>
<comment type="caution">
    <text evidence="2">The sequence shown here is derived from an EMBL/GenBank/DDBJ whole genome shotgun (WGS) entry which is preliminary data.</text>
</comment>
<feature type="chain" id="PRO_5047405787" evidence="1">
    <location>
        <begin position="22"/>
        <end position="471"/>
    </location>
</feature>
<gene>
    <name evidence="2" type="ORF">H8B15_01745</name>
</gene>
<accession>A0ABR7MFX8</accession>
<reference evidence="2 3" key="1">
    <citation type="submission" date="2020-08" db="EMBL/GenBank/DDBJ databases">
        <title>Hymenobacter sp.</title>
        <authorList>
            <person name="Kim M.K."/>
        </authorList>
    </citation>
    <scope>NUCLEOTIDE SEQUENCE [LARGE SCALE GENOMIC DNA]</scope>
    <source>
        <strain evidence="2 3">BT507</strain>
    </source>
</reference>
<evidence type="ECO:0000313" key="3">
    <source>
        <dbReference type="Proteomes" id="UP000622017"/>
    </source>
</evidence>
<evidence type="ECO:0000313" key="2">
    <source>
        <dbReference type="EMBL" id="MBC6609625.1"/>
    </source>
</evidence>
<dbReference type="Proteomes" id="UP000622017">
    <property type="component" value="Unassembled WGS sequence"/>
</dbReference>
<sequence length="471" mass="50238">MNKRLTLSMLLGGVCASPAVAQTTSINYVTEIVTSYGGYWQSGVGSINTVKPENSHNLLSFTANGVRYSTGVNDQLLLDKGLVITPARFQALPVIAIGTPNSNTKVGLGQLYDGVDNGPSNPPPSKDLASYLTDGPNGLDIGTGIANLPAGDIAFVVRDVQAAALNDGVPDILVTQIASPNSSLSDTYGFYNAADVLIGNTVDVTYTTGFPSVGDWVADFYEASQNPRTLASNFTKTERSIRLWSADLSKFGITKDNYGAIVKFKIKLSGDSDVAFVAYNSRSVTVLPVQLTSFSGSLETSGIVRLQWHTASELNAAAFVVETSADGQTFVPVGRVDAAGSKTTGTTYSYLHRPTTTGVVYYRLHQLDRDGTGAYSPVTAVAIQDRENRQVQVAPNPFRETLRLQLPASATTGHACLLATDGRQVYQHAFTPDELAEGACVLHNLPALQPGLYLLQVLINGHITQQKLIKQ</sequence>
<proteinExistence type="predicted"/>
<dbReference type="RefSeq" id="WP_187317927.1">
    <property type="nucleotide sequence ID" value="NZ_JACSCY010000001.1"/>
</dbReference>
<keyword evidence="3" id="KW-1185">Reference proteome</keyword>
<name>A0ABR7MFX8_9BACT</name>
<evidence type="ECO:0000256" key="1">
    <source>
        <dbReference type="SAM" id="SignalP"/>
    </source>
</evidence>
<feature type="signal peptide" evidence="1">
    <location>
        <begin position="1"/>
        <end position="21"/>
    </location>
</feature>
<protein>
    <submittedName>
        <fullName evidence="2">T9SS type A sorting domain-containing protein</fullName>
    </submittedName>
</protein>